<evidence type="ECO:0000256" key="5">
    <source>
        <dbReference type="RuleBase" id="RU003470"/>
    </source>
</evidence>
<comment type="catalytic activity">
    <reaction evidence="4">
        <text>a D-aminoacyl-tRNA + H2O = a tRNA + a D-alpha-amino acid + H(+)</text>
        <dbReference type="Rhea" id="RHEA:13953"/>
        <dbReference type="Rhea" id="RHEA-COMP:10123"/>
        <dbReference type="Rhea" id="RHEA-COMP:10124"/>
        <dbReference type="ChEBI" id="CHEBI:15377"/>
        <dbReference type="ChEBI" id="CHEBI:15378"/>
        <dbReference type="ChEBI" id="CHEBI:59871"/>
        <dbReference type="ChEBI" id="CHEBI:78442"/>
        <dbReference type="ChEBI" id="CHEBI:79333"/>
        <dbReference type="EC" id="3.1.1.96"/>
    </reaction>
</comment>
<dbReference type="PANTHER" id="PTHR10472:SF5">
    <property type="entry name" value="D-AMINOACYL-TRNA DEACYLASE 1"/>
    <property type="match status" value="1"/>
</dbReference>
<dbReference type="SUPFAM" id="SSF69500">
    <property type="entry name" value="DTD-like"/>
    <property type="match status" value="1"/>
</dbReference>
<comment type="similarity">
    <text evidence="1 5">Belongs to the DTD family.</text>
</comment>
<evidence type="ECO:0000256" key="1">
    <source>
        <dbReference type="ARBA" id="ARBA00009673"/>
    </source>
</evidence>
<dbReference type="InterPro" id="IPR003732">
    <property type="entry name" value="Daa-tRNA_deacyls_DTD"/>
</dbReference>
<proteinExistence type="inferred from homology"/>
<dbReference type="Proteomes" id="UP000786811">
    <property type="component" value="Unassembled WGS sequence"/>
</dbReference>
<keyword evidence="5" id="KW-0820">tRNA-binding</keyword>
<comment type="caution">
    <text evidence="6">The sequence shown here is derived from an EMBL/GenBank/DDBJ whole genome shotgun (WGS) entry which is preliminary data.</text>
</comment>
<dbReference type="PANTHER" id="PTHR10472">
    <property type="entry name" value="D-TYROSYL-TRNA TYR DEACYLASE"/>
    <property type="match status" value="1"/>
</dbReference>
<dbReference type="GO" id="GO:0051500">
    <property type="term" value="F:D-tyrosyl-tRNA(Tyr) deacylase activity"/>
    <property type="evidence" value="ECO:0007669"/>
    <property type="project" value="TreeGrafter"/>
</dbReference>
<evidence type="ECO:0000256" key="4">
    <source>
        <dbReference type="ARBA" id="ARBA00048018"/>
    </source>
</evidence>
<dbReference type="EMBL" id="CAJNRD030001120">
    <property type="protein sequence ID" value="CAG5093577.1"/>
    <property type="molecule type" value="Genomic_DNA"/>
</dbReference>
<dbReference type="AlphaFoldDB" id="A0A8J2HCW3"/>
<keyword evidence="5" id="KW-0963">Cytoplasm</keyword>
<organism evidence="6 7">
    <name type="scientific">Cotesia congregata</name>
    <name type="common">Parasitoid wasp</name>
    <name type="synonym">Apanteles congregatus</name>
    <dbReference type="NCBI Taxonomy" id="51543"/>
    <lineage>
        <taxon>Eukaryota</taxon>
        <taxon>Metazoa</taxon>
        <taxon>Ecdysozoa</taxon>
        <taxon>Arthropoda</taxon>
        <taxon>Hexapoda</taxon>
        <taxon>Insecta</taxon>
        <taxon>Pterygota</taxon>
        <taxon>Neoptera</taxon>
        <taxon>Endopterygota</taxon>
        <taxon>Hymenoptera</taxon>
        <taxon>Apocrita</taxon>
        <taxon>Ichneumonoidea</taxon>
        <taxon>Braconidae</taxon>
        <taxon>Microgastrinae</taxon>
        <taxon>Cotesia</taxon>
    </lineage>
</organism>
<dbReference type="OrthoDB" id="275783at2759"/>
<dbReference type="GO" id="GO:0000049">
    <property type="term" value="F:tRNA binding"/>
    <property type="evidence" value="ECO:0007669"/>
    <property type="project" value="UniProtKB-KW"/>
</dbReference>
<dbReference type="NCBIfam" id="TIGR00256">
    <property type="entry name" value="D-aminoacyl-tRNA deacylase"/>
    <property type="match status" value="1"/>
</dbReference>
<dbReference type="GO" id="GO:0005737">
    <property type="term" value="C:cytoplasm"/>
    <property type="evidence" value="ECO:0007669"/>
    <property type="project" value="UniProtKB-SubCell"/>
</dbReference>
<protein>
    <recommendedName>
        <fullName evidence="2 5">D-aminoacyl-tRNA deacylase</fullName>
        <ecNumber evidence="2 5">3.1.1.96</ecNumber>
    </recommendedName>
</protein>
<evidence type="ECO:0000256" key="2">
    <source>
        <dbReference type="ARBA" id="ARBA00013056"/>
    </source>
</evidence>
<accession>A0A8J2HCW3</accession>
<comment type="catalytic activity">
    <reaction evidence="3">
        <text>glycyl-tRNA(Ala) + H2O = tRNA(Ala) + glycine + H(+)</text>
        <dbReference type="Rhea" id="RHEA:53744"/>
        <dbReference type="Rhea" id="RHEA-COMP:9657"/>
        <dbReference type="Rhea" id="RHEA-COMP:13640"/>
        <dbReference type="ChEBI" id="CHEBI:15377"/>
        <dbReference type="ChEBI" id="CHEBI:15378"/>
        <dbReference type="ChEBI" id="CHEBI:57305"/>
        <dbReference type="ChEBI" id="CHEBI:78442"/>
        <dbReference type="ChEBI" id="CHEBI:78522"/>
        <dbReference type="EC" id="3.1.1.96"/>
    </reaction>
</comment>
<evidence type="ECO:0000313" key="6">
    <source>
        <dbReference type="EMBL" id="CAG5093577.1"/>
    </source>
</evidence>
<evidence type="ECO:0000256" key="3">
    <source>
        <dbReference type="ARBA" id="ARBA00047676"/>
    </source>
</evidence>
<sequence>MKALVQRVTKASVVVNGEVISRIGNGLCVLIGIKNDDTIADAEYIAEKLLKLRVFDGATGKRWALNVMDKEFEILCVSQFTLYHILKGNKLDFHRAMSTSAAETFYKNFLEELKRKYKPEFIKDGKFGAMMNVQIENDGPVTLEIESPVKDNVESLKKLELLITIKKNHMAMM</sequence>
<comment type="subcellular location">
    <subcellularLocation>
        <location evidence="5">Cytoplasm</location>
    </subcellularLocation>
</comment>
<gene>
    <name evidence="6" type="ORF">HICCMSTLAB_LOCUS6921</name>
</gene>
<dbReference type="EC" id="3.1.1.96" evidence="2 5"/>
<dbReference type="InterPro" id="IPR023509">
    <property type="entry name" value="DTD-like_sf"/>
</dbReference>
<keyword evidence="5" id="KW-0378">Hydrolase</keyword>
<dbReference type="Gene3D" id="3.50.80.10">
    <property type="entry name" value="D-tyrosyl-tRNA(Tyr) deacylase"/>
    <property type="match status" value="1"/>
</dbReference>
<keyword evidence="7" id="KW-1185">Reference proteome</keyword>
<dbReference type="FunFam" id="3.50.80.10:FF:000001">
    <property type="entry name" value="D-aminoacyl-tRNA deacylase"/>
    <property type="match status" value="1"/>
</dbReference>
<name>A0A8J2HCW3_COTCN</name>
<keyword evidence="5" id="KW-0694">RNA-binding</keyword>
<dbReference type="Pfam" id="PF02580">
    <property type="entry name" value="Tyr_Deacylase"/>
    <property type="match status" value="1"/>
</dbReference>
<reference evidence="6" key="1">
    <citation type="submission" date="2021-04" db="EMBL/GenBank/DDBJ databases">
        <authorList>
            <person name="Chebbi M.A.C M."/>
        </authorList>
    </citation>
    <scope>NUCLEOTIDE SEQUENCE</scope>
</reference>
<evidence type="ECO:0000313" key="7">
    <source>
        <dbReference type="Proteomes" id="UP000786811"/>
    </source>
</evidence>